<evidence type="ECO:0000256" key="4">
    <source>
        <dbReference type="ARBA" id="ARBA00022679"/>
    </source>
</evidence>
<evidence type="ECO:0000313" key="8">
    <source>
        <dbReference type="Proteomes" id="UP001054945"/>
    </source>
</evidence>
<evidence type="ECO:0000313" key="7">
    <source>
        <dbReference type="EMBL" id="GIY53983.1"/>
    </source>
</evidence>
<accession>A0AAV4U8A3</accession>
<name>A0AAV4U8A3_CAEEX</name>
<dbReference type="InterPro" id="IPR042080">
    <property type="entry name" value="RNA_2'-PTrans_N"/>
</dbReference>
<dbReference type="EMBL" id="BPLR01012447">
    <property type="protein sequence ID" value="GIY53983.1"/>
    <property type="molecule type" value="Genomic_DNA"/>
</dbReference>
<keyword evidence="8" id="KW-1185">Reference proteome</keyword>
<dbReference type="GO" id="GO:0000215">
    <property type="term" value="F:tRNA 2'-phosphotransferase activity"/>
    <property type="evidence" value="ECO:0007669"/>
    <property type="project" value="UniProtKB-EC"/>
</dbReference>
<comment type="catalytic activity">
    <reaction evidence="6">
        <text>2'-phospho-[ligated tRNA] + NAD(+) = mature tRNA + ADP-alpha-D-ribose 1'',2''-cyclic phosphate + nicotinamide</text>
        <dbReference type="Rhea" id="RHEA:23324"/>
        <dbReference type="Rhea" id="RHEA-COMP:11106"/>
        <dbReference type="Rhea" id="RHEA-COMP:11107"/>
        <dbReference type="ChEBI" id="CHEBI:17154"/>
        <dbReference type="ChEBI" id="CHEBI:57540"/>
        <dbReference type="ChEBI" id="CHEBI:76596"/>
        <dbReference type="ChEBI" id="CHEBI:82883"/>
        <dbReference type="ChEBI" id="CHEBI:85027"/>
        <dbReference type="EC" id="2.7.1.160"/>
    </reaction>
</comment>
<dbReference type="InterPro" id="IPR042081">
    <property type="entry name" value="RNA_2'-PTrans_C"/>
</dbReference>
<dbReference type="AlphaFoldDB" id="A0AAV4U8A3"/>
<reference evidence="7 8" key="1">
    <citation type="submission" date="2021-06" db="EMBL/GenBank/DDBJ databases">
        <title>Caerostris extrusa draft genome.</title>
        <authorList>
            <person name="Kono N."/>
            <person name="Arakawa K."/>
        </authorList>
    </citation>
    <scope>NUCLEOTIDE SEQUENCE [LARGE SCALE GENOMIC DNA]</scope>
</reference>
<evidence type="ECO:0000256" key="3">
    <source>
        <dbReference type="ARBA" id="ARBA00012007"/>
    </source>
</evidence>
<evidence type="ECO:0000256" key="5">
    <source>
        <dbReference type="ARBA" id="ARBA00023027"/>
    </source>
</evidence>
<dbReference type="SUPFAM" id="SSF56399">
    <property type="entry name" value="ADP-ribosylation"/>
    <property type="match status" value="1"/>
</dbReference>
<keyword evidence="4" id="KW-0808">Transferase</keyword>
<dbReference type="Proteomes" id="UP001054945">
    <property type="component" value="Unassembled WGS sequence"/>
</dbReference>
<dbReference type="GO" id="GO:0006388">
    <property type="term" value="P:tRNA splicing, via endonucleolytic cleavage and ligation"/>
    <property type="evidence" value="ECO:0007669"/>
    <property type="project" value="TreeGrafter"/>
</dbReference>
<organism evidence="7 8">
    <name type="scientific">Caerostris extrusa</name>
    <name type="common">Bark spider</name>
    <name type="synonym">Caerostris bankana</name>
    <dbReference type="NCBI Taxonomy" id="172846"/>
    <lineage>
        <taxon>Eukaryota</taxon>
        <taxon>Metazoa</taxon>
        <taxon>Ecdysozoa</taxon>
        <taxon>Arthropoda</taxon>
        <taxon>Chelicerata</taxon>
        <taxon>Arachnida</taxon>
        <taxon>Araneae</taxon>
        <taxon>Araneomorphae</taxon>
        <taxon>Entelegynae</taxon>
        <taxon>Araneoidea</taxon>
        <taxon>Araneidae</taxon>
        <taxon>Caerostris</taxon>
    </lineage>
</organism>
<comment type="function">
    <text evidence="1">Catalyzes the last step of tRNA splicing, the transfer of the splice junction 2'-phosphate from ligated tRNA to NAD to produce ADP-ribose 1''-2'' cyclic phosphate.</text>
</comment>
<gene>
    <name evidence="7" type="primary">trpt1</name>
    <name evidence="7" type="ORF">CEXT_669231</name>
</gene>
<comment type="caution">
    <text evidence="7">The sequence shown here is derived from an EMBL/GenBank/DDBJ whole genome shotgun (WGS) entry which is preliminary data.</text>
</comment>
<sequence>MMELSKKQNDIRLSKSLSWLLRHGAESEGLNFEDGGFIDVSKILKLKQFRNVSVEDIKMIVETNDKQRFSLRHKDNENCLQIRANQGHSLKVDDNTLLSLLSEENVPHIVYHGTYFSKLKNIRQQGLNRMKRNHVHFTDKFPGEGKVISGMRSNCDVVIGVDTLKAIKDGYNFYKSDNEVILCPGNQTGIIPSLYFKEIWQLSPLKRID</sequence>
<dbReference type="Gene3D" id="3.20.170.30">
    <property type="match status" value="1"/>
</dbReference>
<dbReference type="InterPro" id="IPR002745">
    <property type="entry name" value="Ptrans_KptA/Tpt1"/>
</dbReference>
<comment type="similarity">
    <text evidence="2">Belongs to the KptA/TPT1 family.</text>
</comment>
<dbReference type="PANTHER" id="PTHR12684:SF2">
    <property type="entry name" value="TRNA 2'-PHOSPHOTRANSFERASE 1"/>
    <property type="match status" value="1"/>
</dbReference>
<proteinExistence type="inferred from homology"/>
<dbReference type="EC" id="2.7.1.160" evidence="3"/>
<dbReference type="PANTHER" id="PTHR12684">
    <property type="entry name" value="PUTATIVE PHOSPHOTRANSFERASE"/>
    <property type="match status" value="1"/>
</dbReference>
<keyword evidence="5" id="KW-0520">NAD</keyword>
<evidence type="ECO:0000256" key="2">
    <source>
        <dbReference type="ARBA" id="ARBA00009836"/>
    </source>
</evidence>
<evidence type="ECO:0000256" key="6">
    <source>
        <dbReference type="ARBA" id="ARBA00047949"/>
    </source>
</evidence>
<dbReference type="Gene3D" id="1.10.10.970">
    <property type="entry name" value="RNA 2'-phosphotransferase, Tpt1/KptA family, N-terminal domain"/>
    <property type="match status" value="1"/>
</dbReference>
<protein>
    <recommendedName>
        <fullName evidence="3">2'-phosphotransferase</fullName>
        <ecNumber evidence="3">2.7.1.160</ecNumber>
    </recommendedName>
</protein>
<dbReference type="Pfam" id="PF01885">
    <property type="entry name" value="PTS_2-RNA"/>
    <property type="match status" value="1"/>
</dbReference>
<evidence type="ECO:0000256" key="1">
    <source>
        <dbReference type="ARBA" id="ARBA00003343"/>
    </source>
</evidence>